<evidence type="ECO:0000256" key="7">
    <source>
        <dbReference type="SAM" id="MobiDB-lite"/>
    </source>
</evidence>
<evidence type="ECO:0000259" key="8">
    <source>
        <dbReference type="PROSITE" id="PS50090"/>
    </source>
</evidence>
<reference evidence="11" key="1">
    <citation type="submission" date="2025-08" db="UniProtKB">
        <authorList>
            <consortium name="RefSeq"/>
        </authorList>
    </citation>
    <scope>IDENTIFICATION</scope>
</reference>
<keyword evidence="5" id="KW-0804">Transcription</keyword>
<dbReference type="SMART" id="SM00717">
    <property type="entry name" value="SANT"/>
    <property type="match status" value="2"/>
</dbReference>
<evidence type="ECO:0000256" key="4">
    <source>
        <dbReference type="ARBA" id="ARBA00023125"/>
    </source>
</evidence>
<feature type="region of interest" description="Disordered" evidence="7">
    <location>
        <begin position="122"/>
        <end position="163"/>
    </location>
</feature>
<dbReference type="GO" id="GO:0005634">
    <property type="term" value="C:nucleus"/>
    <property type="evidence" value="ECO:0007669"/>
    <property type="project" value="UniProtKB-SubCell"/>
</dbReference>
<dbReference type="PANTHER" id="PTHR47997:SF76">
    <property type="entry name" value="OS07G0497500 PROTEIN"/>
    <property type="match status" value="1"/>
</dbReference>
<dbReference type="PANTHER" id="PTHR47997">
    <property type="entry name" value="MYB DOMAIN PROTEIN 55"/>
    <property type="match status" value="1"/>
</dbReference>
<feature type="compositionally biased region" description="Low complexity" evidence="7">
    <location>
        <begin position="154"/>
        <end position="163"/>
    </location>
</feature>
<dbReference type="Gramene" id="SIN_1006834.t">
    <property type="protein sequence ID" value="SIN_1006834.t"/>
    <property type="gene ID" value="SIN_1006834"/>
</dbReference>
<keyword evidence="3" id="KW-0805">Transcription regulation</keyword>
<dbReference type="CDD" id="cd00167">
    <property type="entry name" value="SANT"/>
    <property type="match status" value="2"/>
</dbReference>
<protein>
    <submittedName>
        <fullName evidence="11">Transcription factor MYB26-like</fullName>
    </submittedName>
</protein>
<feature type="domain" description="Myb-like" evidence="8">
    <location>
        <begin position="8"/>
        <end position="60"/>
    </location>
</feature>
<accession>A0A6I9UQE5</accession>
<dbReference type="OrthoDB" id="2143914at2759"/>
<dbReference type="AlphaFoldDB" id="A0A6I9UQE5"/>
<dbReference type="Gene3D" id="1.10.10.60">
    <property type="entry name" value="Homeodomain-like"/>
    <property type="match status" value="2"/>
</dbReference>
<dbReference type="FunFam" id="1.10.10.60:FF:000140">
    <property type="entry name" value="Myb transcription factor"/>
    <property type="match status" value="1"/>
</dbReference>
<organism evidence="10 11">
    <name type="scientific">Sesamum indicum</name>
    <name type="common">Oriental sesame</name>
    <name type="synonym">Sesamum orientale</name>
    <dbReference type="NCBI Taxonomy" id="4182"/>
    <lineage>
        <taxon>Eukaryota</taxon>
        <taxon>Viridiplantae</taxon>
        <taxon>Streptophyta</taxon>
        <taxon>Embryophyta</taxon>
        <taxon>Tracheophyta</taxon>
        <taxon>Spermatophyta</taxon>
        <taxon>Magnoliopsida</taxon>
        <taxon>eudicotyledons</taxon>
        <taxon>Gunneridae</taxon>
        <taxon>Pentapetalae</taxon>
        <taxon>asterids</taxon>
        <taxon>lamiids</taxon>
        <taxon>Lamiales</taxon>
        <taxon>Pedaliaceae</taxon>
        <taxon>Sesamum</taxon>
    </lineage>
</organism>
<dbReference type="SUPFAM" id="SSF46689">
    <property type="entry name" value="Homeodomain-like"/>
    <property type="match status" value="1"/>
</dbReference>
<dbReference type="PROSITE" id="PS50090">
    <property type="entry name" value="MYB_LIKE"/>
    <property type="match status" value="2"/>
</dbReference>
<dbReference type="InterPro" id="IPR009057">
    <property type="entry name" value="Homeodomain-like_sf"/>
</dbReference>
<evidence type="ECO:0000313" key="11">
    <source>
        <dbReference type="RefSeq" id="XP_011096904.1"/>
    </source>
</evidence>
<feature type="domain" description="HTH myb-type" evidence="9">
    <location>
        <begin position="8"/>
        <end position="60"/>
    </location>
</feature>
<sequence length="366" mass="41234">MGHHCCSKQKVKRGLWSPEEDDKLIRHITTHGHGCWSSVPKLAGLQRCGKSCRLRWINYLRPDLKRGSFTEQEERTIIDVHRILGNRWAQIAKHLPGRTDNEVKNFWNSCIKKKLIAQGLDPNTHNLLSSNSTTHRPSRPTSNSNSTKLMNSSTPQHTFTVGTTTTSNSSTLLILPNPIYNNQQYPDSPHHHHMPAVDDQNQSSFISSCGHRNSMLSAAALEFARTASTTSMETSPNPTLFLSSTPVLNDDNCINWASPATTGILPILEHQSEEHHEMSQAQHQAEEQQHMYEGQVYKVINHEQDDQLMMKSGHEHEYDEAAGNTLIDGSSNFDYEFVDCGLMAPPVYTTCSFINSMDDQLLGWEC</sequence>
<dbReference type="PROSITE" id="PS51294">
    <property type="entry name" value="HTH_MYB"/>
    <property type="match status" value="2"/>
</dbReference>
<comment type="subcellular location">
    <subcellularLocation>
        <location evidence="1">Nucleus</location>
    </subcellularLocation>
</comment>
<dbReference type="KEGG" id="sind:105175958"/>
<keyword evidence="10" id="KW-1185">Reference proteome</keyword>
<dbReference type="RefSeq" id="XP_011096904.1">
    <property type="nucleotide sequence ID" value="XM_011098602.2"/>
</dbReference>
<dbReference type="GeneID" id="105175958"/>
<proteinExistence type="predicted"/>
<evidence type="ECO:0000256" key="5">
    <source>
        <dbReference type="ARBA" id="ARBA00023163"/>
    </source>
</evidence>
<evidence type="ECO:0000256" key="6">
    <source>
        <dbReference type="ARBA" id="ARBA00023242"/>
    </source>
</evidence>
<evidence type="ECO:0000256" key="3">
    <source>
        <dbReference type="ARBA" id="ARBA00023015"/>
    </source>
</evidence>
<dbReference type="InterPro" id="IPR001005">
    <property type="entry name" value="SANT/Myb"/>
</dbReference>
<feature type="domain" description="Myb-like" evidence="8">
    <location>
        <begin position="61"/>
        <end position="111"/>
    </location>
</feature>
<dbReference type="InterPro" id="IPR051953">
    <property type="entry name" value="Plant_SW-associated_TFs"/>
</dbReference>
<dbReference type="InterPro" id="IPR017930">
    <property type="entry name" value="Myb_dom"/>
</dbReference>
<feature type="domain" description="HTH myb-type" evidence="9">
    <location>
        <begin position="61"/>
        <end position="115"/>
    </location>
</feature>
<keyword evidence="4" id="KW-0238">DNA-binding</keyword>
<evidence type="ECO:0000256" key="2">
    <source>
        <dbReference type="ARBA" id="ARBA00022737"/>
    </source>
</evidence>
<keyword evidence="2" id="KW-0677">Repeat</keyword>
<evidence type="ECO:0000256" key="1">
    <source>
        <dbReference type="ARBA" id="ARBA00004123"/>
    </source>
</evidence>
<evidence type="ECO:0000313" key="10">
    <source>
        <dbReference type="Proteomes" id="UP000504604"/>
    </source>
</evidence>
<dbReference type="Pfam" id="PF00249">
    <property type="entry name" value="Myb_DNA-binding"/>
    <property type="match status" value="2"/>
</dbReference>
<feature type="compositionally biased region" description="Polar residues" evidence="7">
    <location>
        <begin position="122"/>
        <end position="153"/>
    </location>
</feature>
<keyword evidence="6" id="KW-0539">Nucleus</keyword>
<dbReference type="GO" id="GO:0003677">
    <property type="term" value="F:DNA binding"/>
    <property type="evidence" value="ECO:0007669"/>
    <property type="project" value="UniProtKB-KW"/>
</dbReference>
<dbReference type="FunFam" id="1.10.10.60:FF:000185">
    <property type="entry name" value="MYB transcription factor"/>
    <property type="match status" value="1"/>
</dbReference>
<dbReference type="InParanoid" id="A0A6I9UQE5"/>
<dbReference type="Proteomes" id="UP000504604">
    <property type="component" value="Linkage group LG12"/>
</dbReference>
<name>A0A6I9UQE5_SESIN</name>
<gene>
    <name evidence="11" type="primary">LOC105175958</name>
</gene>
<evidence type="ECO:0000259" key="9">
    <source>
        <dbReference type="PROSITE" id="PS51294"/>
    </source>
</evidence>